<evidence type="ECO:0000256" key="1">
    <source>
        <dbReference type="ARBA" id="ARBA00009024"/>
    </source>
</evidence>
<dbReference type="AlphaFoldDB" id="A0AAD1VT48"/>
<accession>A0AAD1VT48</accession>
<gene>
    <name evidence="2" type="ORF">PECUL_23A021845</name>
</gene>
<organism evidence="2 3">
    <name type="scientific">Pelobates cultripes</name>
    <name type="common">Western spadefoot toad</name>
    <dbReference type="NCBI Taxonomy" id="61616"/>
    <lineage>
        <taxon>Eukaryota</taxon>
        <taxon>Metazoa</taxon>
        <taxon>Chordata</taxon>
        <taxon>Craniata</taxon>
        <taxon>Vertebrata</taxon>
        <taxon>Euteleostomi</taxon>
        <taxon>Amphibia</taxon>
        <taxon>Batrachia</taxon>
        <taxon>Anura</taxon>
        <taxon>Pelobatoidea</taxon>
        <taxon>Pelobatidae</taxon>
        <taxon>Pelobates</taxon>
    </lineage>
</organism>
<dbReference type="NCBIfam" id="TIGR01571">
    <property type="entry name" value="A_thal_Cys_rich"/>
    <property type="match status" value="1"/>
</dbReference>
<proteinExistence type="inferred from homology"/>
<reference evidence="2" key="1">
    <citation type="submission" date="2022-03" db="EMBL/GenBank/DDBJ databases">
        <authorList>
            <person name="Alioto T."/>
            <person name="Alioto T."/>
            <person name="Gomez Garrido J."/>
        </authorList>
    </citation>
    <scope>NUCLEOTIDE SEQUENCE</scope>
</reference>
<protein>
    <submittedName>
        <fullName evidence="2">Uncharacterized protein</fullName>
    </submittedName>
</protein>
<evidence type="ECO:0000313" key="2">
    <source>
        <dbReference type="EMBL" id="CAH2272378.1"/>
    </source>
</evidence>
<name>A0AAD1VT48_PELCU</name>
<dbReference type="InterPro" id="IPR006461">
    <property type="entry name" value="PLAC_motif_containing"/>
</dbReference>
<comment type="similarity">
    <text evidence="1">Belongs to the cornifelin family.</text>
</comment>
<evidence type="ECO:0000313" key="3">
    <source>
        <dbReference type="Proteomes" id="UP001295444"/>
    </source>
</evidence>
<sequence length="274" mass="30076">MLLSSSRDAFRCAVTAFSIGDVLAACSGLNIVVPLLIGVLIISLSNHLFMMALCTSILMGCRPTSGFATSHVIHATSSKSAWDRFSGILRPLAFMDRRVPFDNQGRTQQSTESDSKIMNTITTQPSVITTQTVSVEPGSRWMTDMCDCCDDCGVCCCALWCFPCMMCNTVSEFGECMCLPILDPSCMGYVGCSAVCPPITLAMRAAVRERYKIRGSICDDCVRSCCCYSCTWCQMAREIKRRGNWSVVTTAQTTVVNSTPMYPHNSDYSPLVEY</sequence>
<dbReference type="Proteomes" id="UP001295444">
    <property type="component" value="Chromosome 03"/>
</dbReference>
<keyword evidence="3" id="KW-1185">Reference proteome</keyword>
<dbReference type="PANTHER" id="PTHR15907">
    <property type="entry name" value="DUF614 FAMILY PROTEIN-RELATED"/>
    <property type="match status" value="1"/>
</dbReference>
<dbReference type="Pfam" id="PF04749">
    <property type="entry name" value="PLAC8"/>
    <property type="match status" value="1"/>
</dbReference>
<dbReference type="EMBL" id="OW240914">
    <property type="protein sequence ID" value="CAH2272378.1"/>
    <property type="molecule type" value="Genomic_DNA"/>
</dbReference>